<feature type="transmembrane region" description="Helical" evidence="1">
    <location>
        <begin position="82"/>
        <end position="112"/>
    </location>
</feature>
<proteinExistence type="predicted"/>
<dbReference type="InterPro" id="IPR056924">
    <property type="entry name" value="SH3_Tf2-1"/>
</dbReference>
<keyword evidence="1" id="KW-0812">Transmembrane</keyword>
<keyword evidence="1" id="KW-0472">Membrane</keyword>
<reference evidence="3" key="1">
    <citation type="submission" date="2019-08" db="EMBL/GenBank/DDBJ databases">
        <title>Reference gene set and small RNA set construction with multiple tissues from Davidia involucrata Baill.</title>
        <authorList>
            <person name="Yang H."/>
            <person name="Zhou C."/>
            <person name="Li G."/>
            <person name="Wang J."/>
            <person name="Gao P."/>
            <person name="Wang M."/>
            <person name="Wang R."/>
            <person name="Zhao Y."/>
        </authorList>
    </citation>
    <scope>NUCLEOTIDE SEQUENCE</scope>
    <source>
        <tissue evidence="3">Mixed with DoveR01_LX</tissue>
    </source>
</reference>
<organism evidence="3">
    <name type="scientific">Davidia involucrata</name>
    <name type="common">Dove tree</name>
    <dbReference type="NCBI Taxonomy" id="16924"/>
    <lineage>
        <taxon>Eukaryota</taxon>
        <taxon>Viridiplantae</taxon>
        <taxon>Streptophyta</taxon>
        <taxon>Embryophyta</taxon>
        <taxon>Tracheophyta</taxon>
        <taxon>Spermatophyta</taxon>
        <taxon>Magnoliopsida</taxon>
        <taxon>eudicotyledons</taxon>
        <taxon>Gunneridae</taxon>
        <taxon>Pentapetalae</taxon>
        <taxon>asterids</taxon>
        <taxon>Cornales</taxon>
        <taxon>Nyssaceae</taxon>
        <taxon>Davidia</taxon>
    </lineage>
</organism>
<sequence>MMMSKEETWNLMLATTRFRKCLHPKEWSDLDRNELNPWFIGPSEILEKVGPVAYRLALPPDLANVHNVFHVLMFDRKELNPWFLLLFCFESVLPQVSSVVLVSFFLGVLCILF</sequence>
<evidence type="ECO:0000313" key="3">
    <source>
        <dbReference type="EMBL" id="MPA68499.1"/>
    </source>
</evidence>
<dbReference type="Pfam" id="PF24626">
    <property type="entry name" value="SH3_Tf2-1"/>
    <property type="match status" value="1"/>
</dbReference>
<dbReference type="PANTHER" id="PTHR46148">
    <property type="entry name" value="CHROMO DOMAIN-CONTAINING PROTEIN"/>
    <property type="match status" value="1"/>
</dbReference>
<dbReference type="AlphaFoldDB" id="A0A5B7BI21"/>
<dbReference type="EMBL" id="GHES01037940">
    <property type="protein sequence ID" value="MPA68499.1"/>
    <property type="molecule type" value="Transcribed_RNA"/>
</dbReference>
<name>A0A5B7BI21_DAVIN</name>
<keyword evidence="1" id="KW-1133">Transmembrane helix</keyword>
<evidence type="ECO:0000259" key="2">
    <source>
        <dbReference type="Pfam" id="PF24626"/>
    </source>
</evidence>
<accession>A0A5B7BI21</accession>
<dbReference type="PANTHER" id="PTHR46148:SF60">
    <property type="entry name" value="CHROMO DOMAIN-CONTAINING PROTEIN"/>
    <property type="match status" value="1"/>
</dbReference>
<feature type="domain" description="Tf2-1-like SH3-like" evidence="2">
    <location>
        <begin position="31"/>
        <end position="74"/>
    </location>
</feature>
<gene>
    <name evidence="3" type="ORF">Din_037940</name>
</gene>
<evidence type="ECO:0000256" key="1">
    <source>
        <dbReference type="SAM" id="Phobius"/>
    </source>
</evidence>
<protein>
    <submittedName>
        <fullName evidence="3">Putative DNA/RNA polymerases superfamily protein</fullName>
    </submittedName>
</protein>